<dbReference type="SMART" id="SM00382">
    <property type="entry name" value="AAA"/>
    <property type="match status" value="1"/>
</dbReference>
<dbReference type="InterPro" id="IPR003593">
    <property type="entry name" value="AAA+_ATPase"/>
</dbReference>
<dbReference type="SUPFAM" id="SSF52540">
    <property type="entry name" value="P-loop containing nucleoside triphosphate hydrolases"/>
    <property type="match status" value="1"/>
</dbReference>
<evidence type="ECO:0000256" key="3">
    <source>
        <dbReference type="ARBA" id="ARBA00022840"/>
    </source>
</evidence>
<evidence type="ECO:0000256" key="2">
    <source>
        <dbReference type="ARBA" id="ARBA00022741"/>
    </source>
</evidence>
<evidence type="ECO:0000256" key="1">
    <source>
        <dbReference type="ARBA" id="ARBA00006611"/>
    </source>
</evidence>
<dbReference type="Proteomes" id="UP000078486">
    <property type="component" value="Unassembled WGS sequence"/>
</dbReference>
<dbReference type="GO" id="GO:0005886">
    <property type="term" value="C:plasma membrane"/>
    <property type="evidence" value="ECO:0007669"/>
    <property type="project" value="TreeGrafter"/>
</dbReference>
<name>A0A178IMS6_9BACT</name>
<organism evidence="6 7">
    <name type="scientific">Termitidicoccus mucosus</name>
    <dbReference type="NCBI Taxonomy" id="1184151"/>
    <lineage>
        <taxon>Bacteria</taxon>
        <taxon>Pseudomonadati</taxon>
        <taxon>Verrucomicrobiota</taxon>
        <taxon>Opitutia</taxon>
        <taxon>Opitutales</taxon>
        <taxon>Opitutaceae</taxon>
        <taxon>Termitidicoccus</taxon>
    </lineage>
</organism>
<evidence type="ECO:0000313" key="6">
    <source>
        <dbReference type="EMBL" id="OAM91180.1"/>
    </source>
</evidence>
<dbReference type="FunFam" id="3.40.50.300:FF:000398">
    <property type="entry name" value="Type IV pilus assembly ATPase PilB"/>
    <property type="match status" value="1"/>
</dbReference>
<keyword evidence="2" id="KW-0547">Nucleotide-binding</keyword>
<protein>
    <submittedName>
        <fullName evidence="6">Secretion system protein E</fullName>
    </submittedName>
</protein>
<dbReference type="Gene3D" id="3.40.50.300">
    <property type="entry name" value="P-loop containing nucleotide triphosphate hydrolases"/>
    <property type="match status" value="1"/>
</dbReference>
<dbReference type="PANTHER" id="PTHR30258">
    <property type="entry name" value="TYPE II SECRETION SYSTEM PROTEIN GSPE-RELATED"/>
    <property type="match status" value="1"/>
</dbReference>
<dbReference type="OrthoDB" id="9773102at2"/>
<feature type="domain" description="Bacterial type II secretion system protein E" evidence="5">
    <location>
        <begin position="407"/>
        <end position="421"/>
    </location>
</feature>
<feature type="region of interest" description="Disordered" evidence="4">
    <location>
        <begin position="97"/>
        <end position="127"/>
    </location>
</feature>
<dbReference type="InterPro" id="IPR001482">
    <property type="entry name" value="T2SS/T4SS_dom"/>
</dbReference>
<dbReference type="InterPro" id="IPR027417">
    <property type="entry name" value="P-loop_NTPase"/>
</dbReference>
<evidence type="ECO:0000259" key="5">
    <source>
        <dbReference type="PROSITE" id="PS00662"/>
    </source>
</evidence>
<dbReference type="Pfam" id="PF00437">
    <property type="entry name" value="T2SSE"/>
    <property type="match status" value="1"/>
</dbReference>
<dbReference type="GO" id="GO:0016887">
    <property type="term" value="F:ATP hydrolysis activity"/>
    <property type="evidence" value="ECO:0007669"/>
    <property type="project" value="TreeGrafter"/>
</dbReference>
<dbReference type="EMBL" id="LRRQ01000039">
    <property type="protein sequence ID" value="OAM91180.1"/>
    <property type="molecule type" value="Genomic_DNA"/>
</dbReference>
<accession>A0A178IMS6</accession>
<gene>
    <name evidence="6" type="ORF">AW736_04720</name>
</gene>
<dbReference type="CDD" id="cd01129">
    <property type="entry name" value="PulE-GspE-like"/>
    <property type="match status" value="1"/>
</dbReference>
<dbReference type="Gene3D" id="3.30.450.90">
    <property type="match status" value="1"/>
</dbReference>
<evidence type="ECO:0000313" key="7">
    <source>
        <dbReference type="Proteomes" id="UP000078486"/>
    </source>
</evidence>
<comment type="similarity">
    <text evidence="1">Belongs to the GSP E family.</text>
</comment>
<keyword evidence="3" id="KW-0067">ATP-binding</keyword>
<evidence type="ECO:0000256" key="4">
    <source>
        <dbReference type="SAM" id="MobiDB-lite"/>
    </source>
</evidence>
<comment type="caution">
    <text evidence="6">The sequence shown here is derived from an EMBL/GenBank/DDBJ whole genome shotgun (WGS) entry which is preliminary data.</text>
</comment>
<dbReference type="STRING" id="1184151.AW736_04720"/>
<dbReference type="PANTHER" id="PTHR30258:SF3">
    <property type="entry name" value="SLL1921 PROTEIN"/>
    <property type="match status" value="1"/>
</dbReference>
<sequence>MPSGTAIPPDATLPASLAARLTDEQIQAVLEAPRGHRVKTIAIALNLSEPDALAKLATASGFLAAANLEADTASLGLLPARLVHDYQIVPIVVAQGGDDEATSDKSQGTEKETGAPGQPGDGDSQPDAILHLATAWPPDGVMVDWIRTFTPRPLAWHLGVPEKIHQLILQHFGVGSGSLEDSDDDYIAPEIAQQAEADVDEDAAVVRFVSDVISQAVADEATDIHFEPQEGRLQIRYRVDGLLVPVPVPENLLRFQDAIISRLKIMAKLNISEKRLPQDGRINFRSNGTVLDIRVATAPTIYAESISLRLLNQKKQAFSMEKLGMTAEEQAVIRKSLDIPHGIILVTGPTGSGKSTTLNAFLREINSPDLRIVTVEDPIEYEVPGVNQMQMRPEIGLTFASALRSILRQDPDVIMVGEIRDGETADIAIRASLTGHLVFSTLHTNDAPGAITRLIDMGIEPFLVASSIELVIAQRLVRRLCPECARPAPVNKNKLRDTLAILDLDPAEADTIETLRQPCGCDRCRGSGYRGRIGLFEIFTLNDEIHELILKRESTRALTNCARKHGMRPLQQSGWEKIKSGHTTLEEVLRVITVTEK</sequence>
<dbReference type="AlphaFoldDB" id="A0A178IMS6"/>
<dbReference type="GO" id="GO:0005524">
    <property type="term" value="F:ATP binding"/>
    <property type="evidence" value="ECO:0007669"/>
    <property type="project" value="UniProtKB-KW"/>
</dbReference>
<reference evidence="6 7" key="1">
    <citation type="submission" date="2016-01" db="EMBL/GenBank/DDBJ databases">
        <title>High potential of lignocellulose degradation of a new Verrucomicrobia species.</title>
        <authorList>
            <person name="Wang Y."/>
            <person name="Shi Y."/>
            <person name="Qiu Z."/>
            <person name="Liu S."/>
            <person name="Yang H."/>
        </authorList>
    </citation>
    <scope>NUCLEOTIDE SEQUENCE [LARGE SCALE GENOMIC DNA]</scope>
    <source>
        <strain evidence="6 7">TSB47</strain>
    </source>
</reference>
<keyword evidence="7" id="KW-1185">Reference proteome</keyword>
<dbReference type="PROSITE" id="PS00662">
    <property type="entry name" value="T2SP_E"/>
    <property type="match status" value="1"/>
</dbReference>
<proteinExistence type="inferred from homology"/>
<dbReference type="RefSeq" id="WP_068769077.1">
    <property type="nucleotide sequence ID" value="NZ_CP109796.1"/>
</dbReference>